<evidence type="ECO:0000313" key="2">
    <source>
        <dbReference type="EMBL" id="KOM49828.1"/>
    </source>
</evidence>
<organism evidence="2 3">
    <name type="scientific">Phaseolus angularis</name>
    <name type="common">Azuki bean</name>
    <name type="synonym">Vigna angularis</name>
    <dbReference type="NCBI Taxonomy" id="3914"/>
    <lineage>
        <taxon>Eukaryota</taxon>
        <taxon>Viridiplantae</taxon>
        <taxon>Streptophyta</taxon>
        <taxon>Embryophyta</taxon>
        <taxon>Tracheophyta</taxon>
        <taxon>Spermatophyta</taxon>
        <taxon>Magnoliopsida</taxon>
        <taxon>eudicotyledons</taxon>
        <taxon>Gunneridae</taxon>
        <taxon>Pentapetalae</taxon>
        <taxon>rosids</taxon>
        <taxon>fabids</taxon>
        <taxon>Fabales</taxon>
        <taxon>Fabaceae</taxon>
        <taxon>Papilionoideae</taxon>
        <taxon>50 kb inversion clade</taxon>
        <taxon>NPAAA clade</taxon>
        <taxon>indigoferoid/millettioid clade</taxon>
        <taxon>Phaseoleae</taxon>
        <taxon>Vigna</taxon>
    </lineage>
</organism>
<dbReference type="EMBL" id="CM003378">
    <property type="protein sequence ID" value="KOM49828.1"/>
    <property type="molecule type" value="Genomic_DNA"/>
</dbReference>
<evidence type="ECO:0000313" key="3">
    <source>
        <dbReference type="Proteomes" id="UP000053144"/>
    </source>
</evidence>
<evidence type="ECO:0000256" key="1">
    <source>
        <dbReference type="SAM" id="MobiDB-lite"/>
    </source>
</evidence>
<accession>A0A0L9V477</accession>
<protein>
    <submittedName>
        <fullName evidence="2">Uncharacterized protein</fullName>
    </submittedName>
</protein>
<proteinExistence type="predicted"/>
<dbReference type="AlphaFoldDB" id="A0A0L9V477"/>
<dbReference type="Gramene" id="KOM49828">
    <property type="protein sequence ID" value="KOM49828"/>
    <property type="gene ID" value="LR48_Vigan08g065500"/>
</dbReference>
<feature type="compositionally biased region" description="Acidic residues" evidence="1">
    <location>
        <begin position="105"/>
        <end position="135"/>
    </location>
</feature>
<dbReference type="Proteomes" id="UP000053144">
    <property type="component" value="Chromosome 8"/>
</dbReference>
<name>A0A0L9V477_PHAAN</name>
<feature type="region of interest" description="Disordered" evidence="1">
    <location>
        <begin position="88"/>
        <end position="135"/>
    </location>
</feature>
<gene>
    <name evidence="2" type="ORF">LR48_Vigan08g065500</name>
</gene>
<reference evidence="3" key="1">
    <citation type="journal article" date="2015" name="Proc. Natl. Acad. Sci. U.S.A.">
        <title>Genome sequencing of adzuki bean (Vigna angularis) provides insight into high starch and low fat accumulation and domestication.</title>
        <authorList>
            <person name="Yang K."/>
            <person name="Tian Z."/>
            <person name="Chen C."/>
            <person name="Luo L."/>
            <person name="Zhao B."/>
            <person name="Wang Z."/>
            <person name="Yu L."/>
            <person name="Li Y."/>
            <person name="Sun Y."/>
            <person name="Li W."/>
            <person name="Chen Y."/>
            <person name="Li Y."/>
            <person name="Zhang Y."/>
            <person name="Ai D."/>
            <person name="Zhao J."/>
            <person name="Shang C."/>
            <person name="Ma Y."/>
            <person name="Wu B."/>
            <person name="Wang M."/>
            <person name="Gao L."/>
            <person name="Sun D."/>
            <person name="Zhang P."/>
            <person name="Guo F."/>
            <person name="Wang W."/>
            <person name="Li Y."/>
            <person name="Wang J."/>
            <person name="Varshney R.K."/>
            <person name="Wang J."/>
            <person name="Ling H.Q."/>
            <person name="Wan P."/>
        </authorList>
    </citation>
    <scope>NUCLEOTIDE SEQUENCE</scope>
    <source>
        <strain evidence="3">cv. Jingnong 6</strain>
    </source>
</reference>
<sequence length="135" mass="15287">MNNKAPLGHPSLITHLCKIAGVDTSAPPFERSRKSIDEAYYRQYCGGEEATQPVPHVVLVEGKDQHRVRHLQRLMRWSMDEFHNVVAWPEENAQGSSTGAAETSAMEDDEEHDDDDAFEDVEDNEEEEDTYDNIG</sequence>